<evidence type="ECO:0000313" key="1">
    <source>
        <dbReference type="EMBL" id="AAH24465.1"/>
    </source>
</evidence>
<gene>
    <name evidence="1 2" type="primary">Dnajc5</name>
</gene>
<evidence type="ECO:0000313" key="2">
    <source>
        <dbReference type="MGI" id="MGI:892995"/>
    </source>
</evidence>
<dbReference type="MGI" id="MGI:892995">
    <property type="gene designation" value="Dnajc5"/>
</dbReference>
<sequence length="69" mass="7633">MILCNVYDLSYPSNVQLTQPVPNGEKPGWVMVADALCPSTWEAEAGGSRSLFYRTSSRTARTTHKEILS</sequence>
<reference evidence="1" key="1">
    <citation type="journal article" date="2004" name="Genome Res.">
        <title>The status, quality, and expansion of the NIH full-length cDNA project: the Mammalian Gene Collection (MGC).</title>
        <authorList>
            <consortium name="The MGC Project Team"/>
            <person name="Gerhard D.S."/>
            <person name="Wagner L."/>
            <person name="Feingold E.A."/>
            <person name="Shenmen C.M."/>
            <person name="Grouse L.H."/>
            <person name="Schuler G."/>
            <person name="Klein S.L."/>
            <person name="Old S."/>
            <person name="Rasooly R."/>
            <person name="Good P."/>
            <person name="Guyer M."/>
            <person name="Peck A.M."/>
            <person name="Derge J.G."/>
            <person name="Lipman D."/>
            <person name="Collins F.S."/>
            <person name="Jang W."/>
            <person name="Sherry S."/>
            <person name="Feolo M."/>
            <person name="Misquitta L."/>
            <person name="Lee E."/>
            <person name="Rotmistrovsky K."/>
            <person name="Greenhut S.F."/>
            <person name="Schaefer C.F."/>
            <person name="Buetow K."/>
            <person name="Bonner T.I."/>
            <person name="Haussler D."/>
            <person name="Kent J."/>
            <person name="Kiekhaus M."/>
            <person name="Furey T."/>
            <person name="Brent M."/>
            <person name="Prange C."/>
            <person name="Schreiber K."/>
            <person name="Shapiro N."/>
            <person name="Bhat N.K."/>
            <person name="Hopkins R.F."/>
            <person name="Hsie F."/>
            <person name="Driscoll T."/>
            <person name="Soares M.B."/>
            <person name="Casavant T.L."/>
            <person name="Scheetz T.E."/>
            <person name="Brown-stein M.J."/>
            <person name="Usdin T.B."/>
            <person name="Toshiyuki S."/>
            <person name="Carninci P."/>
            <person name="Piao Y."/>
            <person name="Dudekula D.B."/>
            <person name="Ko M.S."/>
            <person name="Kawakami K."/>
            <person name="Suzuki Y."/>
            <person name="Sugano S."/>
            <person name="Gruber C.E."/>
            <person name="Smith M.R."/>
            <person name="Simmons B."/>
            <person name="Moore T."/>
            <person name="Waterman R."/>
            <person name="Johnson S.L."/>
            <person name="Ruan Y."/>
            <person name="Wei C.L."/>
            <person name="Mathavan S."/>
            <person name="Gunaratne P.H."/>
            <person name="Wu J."/>
            <person name="Garcia A.M."/>
            <person name="Hulyk S.W."/>
            <person name="Fuh E."/>
            <person name="Yuan Y."/>
            <person name="Sneed A."/>
            <person name="Kowis C."/>
            <person name="Hodgson A."/>
            <person name="Muzny D.M."/>
            <person name="McPherson J."/>
            <person name="Gibbs R.A."/>
            <person name="Fahey J."/>
            <person name="Helton E."/>
            <person name="Ketteman M."/>
            <person name="Madan A."/>
            <person name="Rodrigues S."/>
            <person name="Sanchez A."/>
            <person name="Whiting M."/>
            <person name="Madari A."/>
            <person name="Young A.C."/>
            <person name="Wetherby K.D."/>
            <person name="Granite S.J."/>
            <person name="Kwong P.N."/>
            <person name="Brinkley C.P."/>
            <person name="Pearson R.L."/>
            <person name="Bouffard G.G."/>
            <person name="Blakesly R.W."/>
            <person name="Green E.D."/>
            <person name="Dickson M.C."/>
            <person name="Rodriguez A.C."/>
            <person name="Grimwood J."/>
            <person name="Schmutz J."/>
            <person name="Myers R.M."/>
            <person name="Butterfield Y.S."/>
            <person name="Griffith M."/>
            <person name="Griffith O.L."/>
            <person name="Krzywinski M.I."/>
            <person name="Liao N."/>
            <person name="Morin R."/>
            <person name="Morrin R."/>
            <person name="Palmquist D."/>
            <person name="Petrescu A.S."/>
            <person name="Skalska U."/>
            <person name="Smailus D.E."/>
            <person name="Stott J.M."/>
            <person name="Schnerch A."/>
            <person name="Schein J.E."/>
            <person name="Jones S.J."/>
            <person name="Holt R.A."/>
            <person name="Baross A."/>
            <person name="Marra M.A."/>
            <person name="Clifton S."/>
            <person name="Makowski K.A."/>
            <person name="Bosak S."/>
            <person name="Malek J."/>
        </authorList>
    </citation>
    <scope>NUCLEOTIDE SEQUENCE [LARGE SCALE MRNA]</scope>
    <source>
        <strain evidence="1">FVB/N</strain>
        <tissue evidence="1">Kidney</tissue>
    </source>
</reference>
<name>Q8K1C3_MOUSE</name>
<dbReference type="AlphaFoldDB" id="Q8K1C3"/>
<dbReference type="EMBL" id="BC024465">
    <property type="protein sequence ID" value="AAH24465.1"/>
    <property type="molecule type" value="mRNA"/>
</dbReference>
<protein>
    <submittedName>
        <fullName evidence="1">Dnajc5 protein</fullName>
    </submittedName>
</protein>
<proteinExistence type="evidence at transcript level"/>
<dbReference type="AGR" id="MGI:892995"/>
<accession>Q8K1C3</accession>
<organism evidence="1">
    <name type="scientific">Mus musculus</name>
    <name type="common">Mouse</name>
    <dbReference type="NCBI Taxonomy" id="10090"/>
    <lineage>
        <taxon>Eukaryota</taxon>
        <taxon>Metazoa</taxon>
        <taxon>Chordata</taxon>
        <taxon>Craniata</taxon>
        <taxon>Vertebrata</taxon>
        <taxon>Euteleostomi</taxon>
        <taxon>Mammalia</taxon>
        <taxon>Eutheria</taxon>
        <taxon>Euarchontoglires</taxon>
        <taxon>Glires</taxon>
        <taxon>Rodentia</taxon>
        <taxon>Myomorpha</taxon>
        <taxon>Muroidea</taxon>
        <taxon>Muridae</taxon>
        <taxon>Murinae</taxon>
        <taxon>Mus</taxon>
        <taxon>Mus</taxon>
    </lineage>
</organism>